<dbReference type="InterPro" id="IPR002867">
    <property type="entry name" value="IBR_dom"/>
</dbReference>
<evidence type="ECO:0000256" key="3">
    <source>
        <dbReference type="ARBA" id="ARBA00005884"/>
    </source>
</evidence>
<evidence type="ECO:0000256" key="10">
    <source>
        <dbReference type="ARBA" id="ARBA00022833"/>
    </source>
</evidence>
<dbReference type="Proteomes" id="UP000887566">
    <property type="component" value="Unplaced"/>
</dbReference>
<evidence type="ECO:0000256" key="5">
    <source>
        <dbReference type="ARBA" id="ARBA00022679"/>
    </source>
</evidence>
<dbReference type="GO" id="GO:0005634">
    <property type="term" value="C:nucleus"/>
    <property type="evidence" value="ECO:0007669"/>
    <property type="project" value="UniProtKB-SubCell"/>
</dbReference>
<dbReference type="FunFam" id="3.30.40.10:FF:000019">
    <property type="entry name" value="RBR-type E3 ubiquitin transferase"/>
    <property type="match status" value="1"/>
</dbReference>
<dbReference type="InterPro" id="IPR031127">
    <property type="entry name" value="E3_UB_ligase_RBR"/>
</dbReference>
<feature type="region of interest" description="Disordered" evidence="12">
    <location>
        <begin position="1"/>
        <end position="27"/>
    </location>
</feature>
<comment type="similarity">
    <text evidence="3">Belongs to the RBR family. Ariadne subfamily.</text>
</comment>
<evidence type="ECO:0000259" key="13">
    <source>
        <dbReference type="PROSITE" id="PS51873"/>
    </source>
</evidence>
<proteinExistence type="inferred from homology"/>
<dbReference type="Pfam" id="PF26000">
    <property type="entry name" value="UBA_ARIH2_N"/>
    <property type="match status" value="1"/>
</dbReference>
<evidence type="ECO:0000256" key="9">
    <source>
        <dbReference type="ARBA" id="ARBA00022786"/>
    </source>
</evidence>
<dbReference type="GO" id="GO:0016567">
    <property type="term" value="P:protein ubiquitination"/>
    <property type="evidence" value="ECO:0007669"/>
    <property type="project" value="InterPro"/>
</dbReference>
<feature type="compositionally biased region" description="Acidic residues" evidence="12">
    <location>
        <begin position="14"/>
        <end position="27"/>
    </location>
</feature>
<dbReference type="SUPFAM" id="SSF57850">
    <property type="entry name" value="RING/U-box"/>
    <property type="match status" value="3"/>
</dbReference>
<sequence length="501" mass="57903">MASHESQMPSQENSDQDDSDVDDDNFDYYGEDQFEVAMYENRDDRPAGTSYRNADADPIDPEYFEYSCLQICDVERLLNECVEALCHAIPVTPALAKVLLHNHKWDVASLIRRYKLNCHLLLVETHIKPPKPVAPSSTGQRFTSCPVCVRSNLAYSELRGLACGDQFCRSCWVMHCASQLAQGASTAIECMEAKCSLLCPEDFVLKLLGDRPDLRAKYQHFVFQDHVKSHPELRFCPGADCPTVIRSKSLQAKRAVCKTCSTSFCFRCGIDYHAPTACATIKRWMIKCADDSETANYISAHTKDCPNCHACIEKNGGCNHMQCAKCKHHFCWMCFGDWKTHGSEYYECSRYKENPTVAQEAVHVKARRALEKYLHYYERFENHSKSLKLEEELRGKIKQKIDDKVNNHQGTWIDWQYLHDAATLLTKCRYTLQYTYPYAYYMEPGPRKELFEYQQAQLEKEIEELSWKVERAETTDRGDLENQMNVAEKKRLTLLQDFFDK</sequence>
<evidence type="ECO:0000256" key="8">
    <source>
        <dbReference type="ARBA" id="ARBA00022771"/>
    </source>
</evidence>
<evidence type="ECO:0000256" key="12">
    <source>
        <dbReference type="SAM" id="MobiDB-lite"/>
    </source>
</evidence>
<comment type="subcellular location">
    <subcellularLocation>
        <location evidence="2">Nucleus</location>
    </subcellularLocation>
</comment>
<dbReference type="Pfam" id="PF01485">
    <property type="entry name" value="IBR"/>
    <property type="match status" value="1"/>
</dbReference>
<dbReference type="FunFam" id="1.20.120.1750:FF:000004">
    <property type="entry name" value="RBR-type E3 ubiquitin transferase"/>
    <property type="match status" value="1"/>
</dbReference>
<evidence type="ECO:0000313" key="14">
    <source>
        <dbReference type="Proteomes" id="UP000887566"/>
    </source>
</evidence>
<keyword evidence="5" id="KW-0808">Transferase</keyword>
<evidence type="ECO:0000256" key="7">
    <source>
        <dbReference type="ARBA" id="ARBA00022737"/>
    </source>
</evidence>
<dbReference type="InterPro" id="IPR047555">
    <property type="entry name" value="BRcat_RBR_TRIAD1"/>
</dbReference>
<name>A0A914WDT8_9BILA</name>
<dbReference type="InterPro" id="IPR045840">
    <property type="entry name" value="Ariadne"/>
</dbReference>
<evidence type="ECO:0000256" key="11">
    <source>
        <dbReference type="ARBA" id="ARBA00023242"/>
    </source>
</evidence>
<reference evidence="15" key="1">
    <citation type="submission" date="2022-11" db="UniProtKB">
        <authorList>
            <consortium name="WormBaseParasite"/>
        </authorList>
    </citation>
    <scope>IDENTIFICATION</scope>
</reference>
<keyword evidence="7" id="KW-0677">Repeat</keyword>
<dbReference type="WBParaSite" id="PSAMB.scaffold396size53367.g5479.t1">
    <property type="protein sequence ID" value="PSAMB.scaffold396size53367.g5479.t1"/>
    <property type="gene ID" value="PSAMB.scaffold396size53367.g5479"/>
</dbReference>
<dbReference type="InterPro" id="IPR044066">
    <property type="entry name" value="TRIAD_supradom"/>
</dbReference>
<dbReference type="PROSITE" id="PS51873">
    <property type="entry name" value="TRIAD"/>
    <property type="match status" value="1"/>
</dbReference>
<dbReference type="CDD" id="cd20360">
    <property type="entry name" value="Rcat_RBR_TRIAD1"/>
    <property type="match status" value="1"/>
</dbReference>
<dbReference type="SMART" id="SM00647">
    <property type="entry name" value="IBR"/>
    <property type="match status" value="2"/>
</dbReference>
<dbReference type="EC" id="2.3.2.31" evidence="4"/>
<dbReference type="Gene3D" id="3.30.40.10">
    <property type="entry name" value="Zinc/RING finger domain, C3HC4 (zinc finger)"/>
    <property type="match status" value="1"/>
</dbReference>
<organism evidence="14 15">
    <name type="scientific">Plectus sambesii</name>
    <dbReference type="NCBI Taxonomy" id="2011161"/>
    <lineage>
        <taxon>Eukaryota</taxon>
        <taxon>Metazoa</taxon>
        <taxon>Ecdysozoa</taxon>
        <taxon>Nematoda</taxon>
        <taxon>Chromadorea</taxon>
        <taxon>Plectida</taxon>
        <taxon>Plectina</taxon>
        <taxon>Plectoidea</taxon>
        <taxon>Plectidae</taxon>
        <taxon>Plectus</taxon>
    </lineage>
</organism>
<feature type="compositionally biased region" description="Polar residues" evidence="12">
    <location>
        <begin position="1"/>
        <end position="10"/>
    </location>
</feature>
<comment type="catalytic activity">
    <reaction evidence="1">
        <text>[E2 ubiquitin-conjugating enzyme]-S-ubiquitinyl-L-cysteine + [acceptor protein]-L-lysine = [E2 ubiquitin-conjugating enzyme]-L-cysteine + [acceptor protein]-N(6)-ubiquitinyl-L-lysine.</text>
        <dbReference type="EC" id="2.3.2.31"/>
    </reaction>
</comment>
<dbReference type="Pfam" id="PF19422">
    <property type="entry name" value="Ariadne"/>
    <property type="match status" value="1"/>
</dbReference>
<evidence type="ECO:0000256" key="2">
    <source>
        <dbReference type="ARBA" id="ARBA00004123"/>
    </source>
</evidence>
<dbReference type="Pfam" id="PF22191">
    <property type="entry name" value="IBR_1"/>
    <property type="match status" value="1"/>
</dbReference>
<keyword evidence="6" id="KW-0479">Metal-binding</keyword>
<dbReference type="CDD" id="cd20344">
    <property type="entry name" value="BRcat_RBR_TRIAD1"/>
    <property type="match status" value="1"/>
</dbReference>
<keyword evidence="9" id="KW-0833">Ubl conjugation pathway</keyword>
<keyword evidence="8" id="KW-0863">Zinc-finger</keyword>
<dbReference type="Gene3D" id="1.20.120.1750">
    <property type="match status" value="1"/>
</dbReference>
<keyword evidence="10" id="KW-0862">Zinc</keyword>
<evidence type="ECO:0000313" key="15">
    <source>
        <dbReference type="WBParaSite" id="PSAMB.scaffold396size53367.g5479.t1"/>
    </source>
</evidence>
<accession>A0A914WDT8</accession>
<dbReference type="InterPro" id="IPR013083">
    <property type="entry name" value="Znf_RING/FYVE/PHD"/>
</dbReference>
<dbReference type="PANTHER" id="PTHR11685">
    <property type="entry name" value="RBR FAMILY RING FINGER AND IBR DOMAIN-CONTAINING"/>
    <property type="match status" value="1"/>
</dbReference>
<dbReference type="InterPro" id="IPR047556">
    <property type="entry name" value="Rcat_RBR_TRIAD1"/>
</dbReference>
<dbReference type="GO" id="GO:0061630">
    <property type="term" value="F:ubiquitin protein ligase activity"/>
    <property type="evidence" value="ECO:0007669"/>
    <property type="project" value="UniProtKB-EC"/>
</dbReference>
<evidence type="ECO:0000256" key="6">
    <source>
        <dbReference type="ARBA" id="ARBA00022723"/>
    </source>
</evidence>
<protein>
    <recommendedName>
        <fullName evidence="4">RBR-type E3 ubiquitin transferase</fullName>
        <ecNumber evidence="4">2.3.2.31</ecNumber>
    </recommendedName>
</protein>
<dbReference type="AlphaFoldDB" id="A0A914WDT8"/>
<keyword evidence="14" id="KW-1185">Reference proteome</keyword>
<dbReference type="GO" id="GO:0008270">
    <property type="term" value="F:zinc ion binding"/>
    <property type="evidence" value="ECO:0007669"/>
    <property type="project" value="UniProtKB-KW"/>
</dbReference>
<evidence type="ECO:0000256" key="1">
    <source>
        <dbReference type="ARBA" id="ARBA00001798"/>
    </source>
</evidence>
<feature type="domain" description="RING-type" evidence="13">
    <location>
        <begin position="141"/>
        <end position="352"/>
    </location>
</feature>
<evidence type="ECO:0000256" key="4">
    <source>
        <dbReference type="ARBA" id="ARBA00012251"/>
    </source>
</evidence>
<keyword evidence="11" id="KW-0539">Nucleus</keyword>